<evidence type="ECO:0000313" key="10">
    <source>
        <dbReference type="Proteomes" id="UP000281738"/>
    </source>
</evidence>
<feature type="binding site" evidence="8">
    <location>
        <begin position="80"/>
        <end position="81"/>
    </location>
    <ligand>
        <name>beta-D-galactose</name>
        <dbReference type="ChEBI" id="CHEBI:27667"/>
    </ligand>
</feature>
<comment type="catalytic activity">
    <reaction evidence="5">
        <text>alpha-D-glucose = beta-D-glucose</text>
        <dbReference type="Rhea" id="RHEA:10264"/>
        <dbReference type="ChEBI" id="CHEBI:15903"/>
        <dbReference type="ChEBI" id="CHEBI:17925"/>
        <dbReference type="EC" id="5.1.3.3"/>
    </reaction>
</comment>
<feature type="active site" description="Proton acceptor" evidence="6">
    <location>
        <position position="313"/>
    </location>
</feature>
<feature type="active site" description="Proton donor" evidence="6">
    <location>
        <position position="176"/>
    </location>
</feature>
<evidence type="ECO:0000313" key="9">
    <source>
        <dbReference type="EMBL" id="ROR92781.1"/>
    </source>
</evidence>
<keyword evidence="4 5" id="KW-0119">Carbohydrate metabolism</keyword>
<evidence type="ECO:0000256" key="8">
    <source>
        <dbReference type="PIRSR" id="PIRSR005096-3"/>
    </source>
</evidence>
<evidence type="ECO:0000256" key="7">
    <source>
        <dbReference type="PIRSR" id="PIRSR005096-2"/>
    </source>
</evidence>
<evidence type="ECO:0000256" key="4">
    <source>
        <dbReference type="ARBA" id="ARBA00023277"/>
    </source>
</evidence>
<keyword evidence="10" id="KW-1185">Reference proteome</keyword>
<dbReference type="CDD" id="cd09019">
    <property type="entry name" value="galactose_mutarotase_like"/>
    <property type="match status" value="1"/>
</dbReference>
<evidence type="ECO:0000256" key="1">
    <source>
        <dbReference type="ARBA" id="ARBA00005028"/>
    </source>
</evidence>
<dbReference type="GO" id="GO:0033499">
    <property type="term" value="P:galactose catabolic process via UDP-galactose, Leloir pathway"/>
    <property type="evidence" value="ECO:0007669"/>
    <property type="project" value="TreeGrafter"/>
</dbReference>
<evidence type="ECO:0000256" key="6">
    <source>
        <dbReference type="PIRSR" id="PIRSR005096-1"/>
    </source>
</evidence>
<reference evidence="9 10" key="1">
    <citation type="submission" date="2018-11" db="EMBL/GenBank/DDBJ databases">
        <title>Sequencing the genomes of 1000 actinobacteria strains.</title>
        <authorList>
            <person name="Klenk H.-P."/>
        </authorList>
    </citation>
    <scope>NUCLEOTIDE SEQUENCE [LARGE SCALE GENOMIC DNA]</scope>
    <source>
        <strain evidence="9 10">DSM 12652</strain>
    </source>
</reference>
<dbReference type="GO" id="GO:0005737">
    <property type="term" value="C:cytoplasm"/>
    <property type="evidence" value="ECO:0007669"/>
    <property type="project" value="TreeGrafter"/>
</dbReference>
<feature type="binding site" evidence="8">
    <location>
        <begin position="176"/>
        <end position="178"/>
    </location>
    <ligand>
        <name>beta-D-galactose</name>
        <dbReference type="ChEBI" id="CHEBI:27667"/>
    </ligand>
</feature>
<comment type="caution">
    <text evidence="9">The sequence shown here is derived from an EMBL/GenBank/DDBJ whole genome shotgun (WGS) entry which is preliminary data.</text>
</comment>
<dbReference type="InterPro" id="IPR011013">
    <property type="entry name" value="Gal_mutarotase_sf_dom"/>
</dbReference>
<dbReference type="OrthoDB" id="9779408at2"/>
<accession>A0A3N2CZ14</accession>
<dbReference type="PANTHER" id="PTHR10091:SF0">
    <property type="entry name" value="GALACTOSE MUTAROTASE"/>
    <property type="match status" value="1"/>
</dbReference>
<gene>
    <name evidence="9" type="ORF">EDD33_3680</name>
</gene>
<dbReference type="SUPFAM" id="SSF74650">
    <property type="entry name" value="Galactose mutarotase-like"/>
    <property type="match status" value="1"/>
</dbReference>
<proteinExistence type="inferred from homology"/>
<evidence type="ECO:0000256" key="2">
    <source>
        <dbReference type="ARBA" id="ARBA00006206"/>
    </source>
</evidence>
<dbReference type="UniPathway" id="UPA00242"/>
<dbReference type="GO" id="GO:0030246">
    <property type="term" value="F:carbohydrate binding"/>
    <property type="evidence" value="ECO:0007669"/>
    <property type="project" value="InterPro"/>
</dbReference>
<keyword evidence="3 5" id="KW-0413">Isomerase</keyword>
<dbReference type="PANTHER" id="PTHR10091">
    <property type="entry name" value="ALDOSE-1-EPIMERASE"/>
    <property type="match status" value="1"/>
</dbReference>
<dbReference type="InterPro" id="IPR014718">
    <property type="entry name" value="GH-type_carb-bd"/>
</dbReference>
<evidence type="ECO:0000256" key="3">
    <source>
        <dbReference type="ARBA" id="ARBA00023235"/>
    </source>
</evidence>
<dbReference type="Pfam" id="PF01263">
    <property type="entry name" value="Aldose_epim"/>
    <property type="match status" value="1"/>
</dbReference>
<dbReference type="GO" id="GO:0004034">
    <property type="term" value="F:aldose 1-epimerase activity"/>
    <property type="evidence" value="ECO:0007669"/>
    <property type="project" value="UniProtKB-EC"/>
</dbReference>
<name>A0A3N2CZ14_9ACTN</name>
<dbReference type="InterPro" id="IPR008183">
    <property type="entry name" value="Aldose_1/G6P_1-epimerase"/>
</dbReference>
<comment type="similarity">
    <text evidence="2 5">Belongs to the aldose epimerase family.</text>
</comment>
<dbReference type="InterPro" id="IPR047215">
    <property type="entry name" value="Galactose_mutarotase-like"/>
</dbReference>
<dbReference type="EC" id="5.1.3.3" evidence="5"/>
<dbReference type="Gene3D" id="2.70.98.10">
    <property type="match status" value="1"/>
</dbReference>
<dbReference type="GO" id="GO:0006006">
    <property type="term" value="P:glucose metabolic process"/>
    <property type="evidence" value="ECO:0007669"/>
    <property type="project" value="TreeGrafter"/>
</dbReference>
<dbReference type="NCBIfam" id="NF008277">
    <property type="entry name" value="PRK11055.1"/>
    <property type="match status" value="1"/>
</dbReference>
<protein>
    <recommendedName>
        <fullName evidence="5">Aldose 1-epimerase</fullName>
        <ecNumber evidence="5">5.1.3.3</ecNumber>
    </recommendedName>
</protein>
<dbReference type="EMBL" id="RKHO01000001">
    <property type="protein sequence ID" value="ROR92781.1"/>
    <property type="molecule type" value="Genomic_DNA"/>
</dbReference>
<organism evidence="9 10">
    <name type="scientific">Nocardioides aurantiacus</name>
    <dbReference type="NCBI Taxonomy" id="86796"/>
    <lineage>
        <taxon>Bacteria</taxon>
        <taxon>Bacillati</taxon>
        <taxon>Actinomycetota</taxon>
        <taxon>Actinomycetes</taxon>
        <taxon>Propionibacteriales</taxon>
        <taxon>Nocardioidaceae</taxon>
        <taxon>Nocardioides</taxon>
    </lineage>
</organism>
<dbReference type="AlphaFoldDB" id="A0A3N2CZ14"/>
<comment type="pathway">
    <text evidence="1 5">Carbohydrate metabolism; hexose metabolism.</text>
</comment>
<dbReference type="Proteomes" id="UP000281738">
    <property type="component" value="Unassembled WGS sequence"/>
</dbReference>
<dbReference type="InterPro" id="IPR015443">
    <property type="entry name" value="Aldose_1-epimerase"/>
</dbReference>
<dbReference type="RefSeq" id="WP_123392447.1">
    <property type="nucleotide sequence ID" value="NZ_RKHO01000001.1"/>
</dbReference>
<dbReference type="PIRSF" id="PIRSF005096">
    <property type="entry name" value="GALM"/>
    <property type="match status" value="1"/>
</dbReference>
<feature type="binding site" evidence="7">
    <location>
        <position position="249"/>
    </location>
    <ligand>
        <name>beta-D-galactose</name>
        <dbReference type="ChEBI" id="CHEBI:27667"/>
    </ligand>
</feature>
<evidence type="ECO:0000256" key="5">
    <source>
        <dbReference type="PIRNR" id="PIRNR005096"/>
    </source>
</evidence>
<sequence length="350" mass="37258">MPDSRAFPFGSSPRGEVTRLVLGSAPGPVLELLDLGATVHRLWVTGGDGVRRDVVLSHPDPASLLASTSYLGGTIGRYANRVADGRFEVDGQEVQVGTNDRGHTLHGGPEGFDVRLWDVEEQGEDHAVLTLVSPDGDQGFPGELQVRARFTVTADAVELELSATTDAPTPVCLTSHAYLNLEGEGSGTIDGQWLAVAAAAYVEIDGTGIPVPGPPAPVEGTPFDLREPRRLGPVVRLDHAQLRDAGGIDHNYVLDPDEGVRPVAWLTSPATRTRLVLSSDQPGLQVYTGNGLDGSEPSSAGGWHRQGDGLALEPQVFPDTPRRPDFGDATLRPGETYRSTLRWAFESLGE</sequence>